<dbReference type="Proteomes" id="UP000253790">
    <property type="component" value="Chromosome"/>
</dbReference>
<evidence type="ECO:0000313" key="2">
    <source>
        <dbReference type="Proteomes" id="UP000253790"/>
    </source>
</evidence>
<accession>A0A345NQU9</accession>
<proteinExistence type="predicted"/>
<protein>
    <submittedName>
        <fullName evidence="1">Uncharacterized protein</fullName>
    </submittedName>
</protein>
<dbReference type="EMBL" id="CP031229">
    <property type="protein sequence ID" value="AXH97407.1"/>
    <property type="molecule type" value="Genomic_DNA"/>
</dbReference>
<reference evidence="1 2" key="1">
    <citation type="submission" date="2018-07" db="EMBL/GenBank/DDBJ databases">
        <title>Complete genome sequencing of Ornithinimicrobium sp. AMA3305.</title>
        <authorList>
            <person name="Bae J.-W."/>
        </authorList>
    </citation>
    <scope>NUCLEOTIDE SEQUENCE [LARGE SCALE GENOMIC DNA]</scope>
    <source>
        <strain evidence="1 2">AMA3305</strain>
    </source>
</reference>
<name>A0A345NQU9_9MICO</name>
<sequence>MDELDLDGNAISPESVLTFTVEADDPRMTPTTVVQVRTSADGWSLASLEALTRQLQRDAEWWSGVQEDYHKAQGGIGAGGLEVLNVTLGVVGAVPAVGWLLQRLNRQVPPRPSHDSALDAAKWSIVSRYERVSRDDLTLTSETREVDHWAFTFVSGPNRDVFDLDDSRR</sequence>
<gene>
    <name evidence="1" type="ORF">DV701_15965</name>
</gene>
<organism evidence="1 2">
    <name type="scientific">Ornithinimicrobium avium</name>
    <dbReference type="NCBI Taxonomy" id="2283195"/>
    <lineage>
        <taxon>Bacteria</taxon>
        <taxon>Bacillati</taxon>
        <taxon>Actinomycetota</taxon>
        <taxon>Actinomycetes</taxon>
        <taxon>Micrococcales</taxon>
        <taxon>Ornithinimicrobiaceae</taxon>
        <taxon>Ornithinimicrobium</taxon>
    </lineage>
</organism>
<dbReference type="AlphaFoldDB" id="A0A345NQU9"/>
<dbReference type="RefSeq" id="WP_114929744.1">
    <property type="nucleotide sequence ID" value="NZ_CP031229.1"/>
</dbReference>
<dbReference type="OrthoDB" id="9843657at2"/>
<keyword evidence="2" id="KW-1185">Reference proteome</keyword>
<evidence type="ECO:0000313" key="1">
    <source>
        <dbReference type="EMBL" id="AXH97407.1"/>
    </source>
</evidence>
<dbReference type="KEGG" id="orn:DV701_15965"/>